<dbReference type="InterPro" id="IPR007627">
    <property type="entry name" value="RNA_pol_sigma70_r2"/>
</dbReference>
<dbReference type="OrthoDB" id="1116697at2"/>
<dbReference type="EMBL" id="QGGO01000027">
    <property type="protein sequence ID" value="PWK19431.1"/>
    <property type="molecule type" value="Genomic_DNA"/>
</dbReference>
<gene>
    <name evidence="6" type="ORF">LV89_03947</name>
</gene>
<comment type="caution">
    <text evidence="6">The sequence shown here is derived from an EMBL/GenBank/DDBJ whole genome shotgun (WGS) entry which is preliminary data.</text>
</comment>
<dbReference type="InterPro" id="IPR014284">
    <property type="entry name" value="RNA_pol_sigma-70_dom"/>
</dbReference>
<dbReference type="RefSeq" id="WP_109744615.1">
    <property type="nucleotide sequence ID" value="NZ_QGGO01000027.1"/>
</dbReference>
<keyword evidence="2" id="KW-0731">Sigma factor</keyword>
<dbReference type="InterPro" id="IPR013325">
    <property type="entry name" value="RNA_pol_sigma_r2"/>
</dbReference>
<accession>A0A316DMY7</accession>
<sequence>MFIEENDILLKIRKEENAAFDLLYKFYFPSIAYYIQHNSGNTADAEDVFQEAIIVLLQKSKEPHFTLTASLKTYLFAIAKNIWLKKLRTNQLVYQANFEDLEECDFCELEDFEERISLGEKISELMFRLSVSCQRILRLSFWFGDSIETIMEKIGYKNKHSASSQKNKCLDKMRQLSEENLTSE</sequence>
<organism evidence="6 7">
    <name type="scientific">Arcicella aurantiaca</name>
    <dbReference type="NCBI Taxonomy" id="591202"/>
    <lineage>
        <taxon>Bacteria</taxon>
        <taxon>Pseudomonadati</taxon>
        <taxon>Bacteroidota</taxon>
        <taxon>Cytophagia</taxon>
        <taxon>Cytophagales</taxon>
        <taxon>Flectobacillaceae</taxon>
        <taxon>Arcicella</taxon>
    </lineage>
</organism>
<dbReference type="Pfam" id="PF04542">
    <property type="entry name" value="Sigma70_r2"/>
    <property type="match status" value="1"/>
</dbReference>
<keyword evidence="3" id="KW-0238">DNA-binding</keyword>
<dbReference type="PANTHER" id="PTHR43133:SF8">
    <property type="entry name" value="RNA POLYMERASE SIGMA FACTOR HI_1459-RELATED"/>
    <property type="match status" value="1"/>
</dbReference>
<dbReference type="GO" id="GO:0016987">
    <property type="term" value="F:sigma factor activity"/>
    <property type="evidence" value="ECO:0007669"/>
    <property type="project" value="UniProtKB-KW"/>
</dbReference>
<evidence type="ECO:0000256" key="1">
    <source>
        <dbReference type="ARBA" id="ARBA00023015"/>
    </source>
</evidence>
<dbReference type="GO" id="GO:0003677">
    <property type="term" value="F:DNA binding"/>
    <property type="evidence" value="ECO:0007669"/>
    <property type="project" value="UniProtKB-KW"/>
</dbReference>
<evidence type="ECO:0000256" key="2">
    <source>
        <dbReference type="ARBA" id="ARBA00023082"/>
    </source>
</evidence>
<protein>
    <submittedName>
        <fullName evidence="6">RNA polymerase sigma factor (Sigma-70 family)</fullName>
    </submittedName>
</protein>
<evidence type="ECO:0000313" key="6">
    <source>
        <dbReference type="EMBL" id="PWK19431.1"/>
    </source>
</evidence>
<dbReference type="InterPro" id="IPR039425">
    <property type="entry name" value="RNA_pol_sigma-70-like"/>
</dbReference>
<name>A0A316DMY7_9BACT</name>
<dbReference type="Gene3D" id="1.10.1740.10">
    <property type="match status" value="1"/>
</dbReference>
<dbReference type="NCBIfam" id="TIGR02937">
    <property type="entry name" value="sigma70-ECF"/>
    <property type="match status" value="1"/>
</dbReference>
<proteinExistence type="predicted"/>
<evidence type="ECO:0000256" key="4">
    <source>
        <dbReference type="ARBA" id="ARBA00023163"/>
    </source>
</evidence>
<dbReference type="AlphaFoldDB" id="A0A316DMY7"/>
<evidence type="ECO:0000256" key="3">
    <source>
        <dbReference type="ARBA" id="ARBA00023125"/>
    </source>
</evidence>
<dbReference type="Proteomes" id="UP000245489">
    <property type="component" value="Unassembled WGS sequence"/>
</dbReference>
<keyword evidence="1" id="KW-0805">Transcription regulation</keyword>
<feature type="domain" description="RNA polymerase sigma-70 region 2" evidence="5">
    <location>
        <begin position="27"/>
        <end position="91"/>
    </location>
</feature>
<dbReference type="PANTHER" id="PTHR43133">
    <property type="entry name" value="RNA POLYMERASE ECF-TYPE SIGMA FACTO"/>
    <property type="match status" value="1"/>
</dbReference>
<dbReference type="GO" id="GO:0006352">
    <property type="term" value="P:DNA-templated transcription initiation"/>
    <property type="evidence" value="ECO:0007669"/>
    <property type="project" value="InterPro"/>
</dbReference>
<keyword evidence="4" id="KW-0804">Transcription</keyword>
<evidence type="ECO:0000313" key="7">
    <source>
        <dbReference type="Proteomes" id="UP000245489"/>
    </source>
</evidence>
<dbReference type="SUPFAM" id="SSF88946">
    <property type="entry name" value="Sigma2 domain of RNA polymerase sigma factors"/>
    <property type="match status" value="1"/>
</dbReference>
<reference evidence="6 7" key="1">
    <citation type="submission" date="2018-05" db="EMBL/GenBank/DDBJ databases">
        <title>Genomic Encyclopedia of Archaeal and Bacterial Type Strains, Phase II (KMG-II): from individual species to whole genera.</title>
        <authorList>
            <person name="Goeker M."/>
        </authorList>
    </citation>
    <scope>NUCLEOTIDE SEQUENCE [LARGE SCALE GENOMIC DNA]</scope>
    <source>
        <strain evidence="6 7">DSM 22214</strain>
    </source>
</reference>
<keyword evidence="7" id="KW-1185">Reference proteome</keyword>
<evidence type="ECO:0000259" key="5">
    <source>
        <dbReference type="Pfam" id="PF04542"/>
    </source>
</evidence>